<dbReference type="InterPro" id="IPR006311">
    <property type="entry name" value="TAT_signal"/>
</dbReference>
<accession>A0A1J4NMN5</accession>
<reference evidence="4" key="1">
    <citation type="submission" date="2016-10" db="EMBL/GenBank/DDBJ databases">
        <title>Genome sequence of Streptomyces mangrovisoli MUSC 149.</title>
        <authorList>
            <person name="Lee L.-H."/>
            <person name="Ser H.-L."/>
        </authorList>
    </citation>
    <scope>NUCLEOTIDE SEQUENCE [LARGE SCALE GENOMIC DNA]</scope>
    <source>
        <strain evidence="4">MUSC 149</strain>
    </source>
</reference>
<dbReference type="Proteomes" id="UP000034196">
    <property type="component" value="Unassembled WGS sequence"/>
</dbReference>
<gene>
    <name evidence="4" type="ORF">WN71_033245</name>
</gene>
<dbReference type="Pfam" id="PF13539">
    <property type="entry name" value="Peptidase_M15_4"/>
    <property type="match status" value="1"/>
</dbReference>
<evidence type="ECO:0000259" key="3">
    <source>
        <dbReference type="Pfam" id="PF13539"/>
    </source>
</evidence>
<dbReference type="STRING" id="1428628.WN71_033245"/>
<dbReference type="OrthoDB" id="3631190at2"/>
<evidence type="ECO:0000256" key="1">
    <source>
        <dbReference type="SAM" id="MobiDB-lite"/>
    </source>
</evidence>
<keyword evidence="5" id="KW-1185">Reference proteome</keyword>
<name>A0A1J4NMN5_9ACTN</name>
<dbReference type="RefSeq" id="WP_046582727.1">
    <property type="nucleotide sequence ID" value="NZ_LAVA02000097.1"/>
</dbReference>
<dbReference type="EMBL" id="LAVA02000097">
    <property type="protein sequence ID" value="OIJ63681.1"/>
    <property type="molecule type" value="Genomic_DNA"/>
</dbReference>
<feature type="region of interest" description="Disordered" evidence="1">
    <location>
        <begin position="213"/>
        <end position="244"/>
    </location>
</feature>
<proteinExistence type="predicted"/>
<evidence type="ECO:0000313" key="5">
    <source>
        <dbReference type="Proteomes" id="UP000034196"/>
    </source>
</evidence>
<feature type="domain" description="Peptidase M15C" evidence="3">
    <location>
        <begin position="137"/>
        <end position="194"/>
    </location>
</feature>
<evidence type="ECO:0000313" key="4">
    <source>
        <dbReference type="EMBL" id="OIJ63681.1"/>
    </source>
</evidence>
<evidence type="ECO:0000256" key="2">
    <source>
        <dbReference type="SAM" id="SignalP"/>
    </source>
</evidence>
<dbReference type="GO" id="GO:0008233">
    <property type="term" value="F:peptidase activity"/>
    <property type="evidence" value="ECO:0007669"/>
    <property type="project" value="InterPro"/>
</dbReference>
<feature type="chain" id="PRO_5039693959" description="Peptidase M15C domain-containing protein" evidence="2">
    <location>
        <begin position="27"/>
        <end position="244"/>
    </location>
</feature>
<dbReference type="InterPro" id="IPR039561">
    <property type="entry name" value="Peptidase_M15C"/>
</dbReference>
<dbReference type="AlphaFoldDB" id="A0A1J4NMN5"/>
<organism evidence="4 5">
    <name type="scientific">Streptomyces mangrovisoli</name>
    <dbReference type="NCBI Taxonomy" id="1428628"/>
    <lineage>
        <taxon>Bacteria</taxon>
        <taxon>Bacillati</taxon>
        <taxon>Actinomycetota</taxon>
        <taxon>Actinomycetes</taxon>
        <taxon>Kitasatosporales</taxon>
        <taxon>Streptomycetaceae</taxon>
        <taxon>Streptomyces</taxon>
    </lineage>
</organism>
<keyword evidence="2" id="KW-0732">Signal</keyword>
<sequence>MTTTRRVFLRAAAGVTLAAGAGITLASPAAAQQSVRNPTDPTGSHMAKVEAAAAKVQPGTRSPNGWLVNTAANQGGSVWTRPVAGTGFGVDVAIGPAETVLVHVIRRFHYEIDTLRPGDVVGFRTPGSVKHGDHEENHASGTAVDIRPGSYPRGVKGGFLAYEVAVIRDILAECEGVVRWGGDFTVPDESHFEIVTAPGDSRLRALDKKLRRWNSTPGQGAGVIRDPQDKKRLAAAEKVERRQS</sequence>
<feature type="compositionally biased region" description="Basic and acidic residues" evidence="1">
    <location>
        <begin position="226"/>
        <end position="244"/>
    </location>
</feature>
<protein>
    <recommendedName>
        <fullName evidence="3">Peptidase M15C domain-containing protein</fullName>
    </recommendedName>
</protein>
<feature type="signal peptide" evidence="2">
    <location>
        <begin position="1"/>
        <end position="26"/>
    </location>
</feature>
<comment type="caution">
    <text evidence="4">The sequence shown here is derived from an EMBL/GenBank/DDBJ whole genome shotgun (WGS) entry which is preliminary data.</text>
</comment>
<dbReference type="PROSITE" id="PS51318">
    <property type="entry name" value="TAT"/>
    <property type="match status" value="1"/>
</dbReference>